<comment type="catalytic activity">
    <reaction evidence="3">
        <text>a very-long-chain acyl-CoA + malonyl-CoA + H(+) = a very-long-chain 3-oxoacyl-CoA + CO2 + CoA</text>
        <dbReference type="Rhea" id="RHEA:32727"/>
        <dbReference type="ChEBI" id="CHEBI:15378"/>
        <dbReference type="ChEBI" id="CHEBI:16526"/>
        <dbReference type="ChEBI" id="CHEBI:57287"/>
        <dbReference type="ChEBI" id="CHEBI:57384"/>
        <dbReference type="ChEBI" id="CHEBI:90725"/>
        <dbReference type="ChEBI" id="CHEBI:90736"/>
        <dbReference type="EC" id="2.3.1.199"/>
    </reaction>
</comment>
<evidence type="ECO:0000256" key="2">
    <source>
        <dbReference type="ARBA" id="ARBA00023315"/>
    </source>
</evidence>
<feature type="domain" description="Beta-ketoacyl-[acyl-carrier-protein] synthase III C-terminal" evidence="7">
    <location>
        <begin position="340"/>
        <end position="423"/>
    </location>
</feature>
<reference evidence="8" key="1">
    <citation type="submission" date="2021-01" db="EMBL/GenBank/DDBJ databases">
        <authorList>
            <person name="Lovell J.T."/>
            <person name="Bentley N."/>
            <person name="Bhattarai G."/>
            <person name="Jenkins J.W."/>
            <person name="Sreedasyam A."/>
            <person name="Alarcon Y."/>
            <person name="Bock C."/>
            <person name="Boston L."/>
            <person name="Carlson J."/>
            <person name="Cervantes K."/>
            <person name="Clermont K."/>
            <person name="Krom N."/>
            <person name="Kubenka K."/>
            <person name="Mamidi S."/>
            <person name="Mattison C."/>
            <person name="Monteros M."/>
            <person name="Pisani C."/>
            <person name="Plott C."/>
            <person name="Rajasekar S."/>
            <person name="Rhein H.S."/>
            <person name="Rohla C."/>
            <person name="Song M."/>
            <person name="Hilaire R.S."/>
            <person name="Shu S."/>
            <person name="Wells L."/>
            <person name="Wang X."/>
            <person name="Webber J."/>
            <person name="Heerema R.J."/>
            <person name="Klein P."/>
            <person name="Conner P."/>
            <person name="Grauke L."/>
            <person name="Grimwood J."/>
            <person name="Schmutz J."/>
            <person name="Randall J.J."/>
        </authorList>
    </citation>
    <scope>NUCLEOTIDE SEQUENCE</scope>
    <source>
        <tissue evidence="8">Leaf</tissue>
    </source>
</reference>
<comment type="similarity">
    <text evidence="1 4">Belongs to the thiolase-like superfamily. Chalcone/stilbene synthases family.</text>
</comment>
<dbReference type="InterPro" id="IPR012392">
    <property type="entry name" value="3-ktacl-CoA_syn"/>
</dbReference>
<dbReference type="InterPro" id="IPR013747">
    <property type="entry name" value="ACP_syn_III_C"/>
</dbReference>
<accession>A0A922FP58</accession>
<dbReference type="AlphaFoldDB" id="A0A922FP58"/>
<keyword evidence="4" id="KW-0808">Transferase</keyword>
<dbReference type="Proteomes" id="UP000811246">
    <property type="component" value="Chromosome 3"/>
</dbReference>
<keyword evidence="5" id="KW-1133">Transmembrane helix</keyword>
<evidence type="ECO:0000256" key="5">
    <source>
        <dbReference type="SAM" id="Phobius"/>
    </source>
</evidence>
<sequence length="463" mass="52375">MFGFTMINLDHNLGSFQLAPLLFLASLIYILSNIIFFITKRSPKVFLLDFACYKPPPTQMCSKEKFIERFKIYGNSHEASIEFMRKLLGRSGLGEKTYMPSNLLRDPPDLSREETMREVETVMFGAVDLLLEKTGVNVKEIGIVIATTSNLNVVPSLADMVVHRYKLGQNVLVYNFTTMGCSSGLRAVGLAQKLLQVHPNTYALLVSPENAKQTIYKGNEKSKLFINFPFRVGGAAILLSNRSSDHDKAKYELIHSVHTQTASSDRSYKSIFDEEDSEGIWGVTISRDLLAVAIEVVEANIRALGSLVLPLSEKIRYLTNYFIRYFNIADVKPYIPNFKKAIEHVFPHVGTKPVLDEFEKNLGFKEADIEASRMNLFRFGNTCSCSVWYALSYGEAKGRIKKGDRLWQIAFGSGFKCSSAVWRALRTVGGDERNPWKDEIDEFPVDVKNIQTYSELFEPTKKK</sequence>
<dbReference type="PANTHER" id="PTHR31561">
    <property type="entry name" value="3-KETOACYL-COA SYNTHASE"/>
    <property type="match status" value="1"/>
</dbReference>
<organism evidence="8 9">
    <name type="scientific">Carya illinoinensis</name>
    <name type="common">Pecan</name>
    <dbReference type="NCBI Taxonomy" id="32201"/>
    <lineage>
        <taxon>Eukaryota</taxon>
        <taxon>Viridiplantae</taxon>
        <taxon>Streptophyta</taxon>
        <taxon>Embryophyta</taxon>
        <taxon>Tracheophyta</taxon>
        <taxon>Spermatophyta</taxon>
        <taxon>Magnoliopsida</taxon>
        <taxon>eudicotyledons</taxon>
        <taxon>Gunneridae</taxon>
        <taxon>Pentapetalae</taxon>
        <taxon>rosids</taxon>
        <taxon>fabids</taxon>
        <taxon>Fagales</taxon>
        <taxon>Juglandaceae</taxon>
        <taxon>Carya</taxon>
    </lineage>
</organism>
<evidence type="ECO:0000256" key="4">
    <source>
        <dbReference type="PIRNR" id="PIRNR036417"/>
    </source>
</evidence>
<dbReference type="PIRSF" id="PIRSF036417">
    <property type="entry name" value="3-ktacl-CoA_syn"/>
    <property type="match status" value="1"/>
</dbReference>
<dbReference type="EMBL" id="CM031827">
    <property type="protein sequence ID" value="KAG6724180.1"/>
    <property type="molecule type" value="Genomic_DNA"/>
</dbReference>
<dbReference type="GO" id="GO:0006633">
    <property type="term" value="P:fatty acid biosynthetic process"/>
    <property type="evidence" value="ECO:0007669"/>
    <property type="project" value="InterPro"/>
</dbReference>
<dbReference type="EC" id="2.3.1.-" evidence="4"/>
<evidence type="ECO:0000259" key="7">
    <source>
        <dbReference type="Pfam" id="PF08541"/>
    </source>
</evidence>
<feature type="domain" description="FAE" evidence="6">
    <location>
        <begin position="39"/>
        <end position="322"/>
    </location>
</feature>
<gene>
    <name evidence="8" type="ORF">I3842_03G245300</name>
</gene>
<dbReference type="CDD" id="cd00831">
    <property type="entry name" value="CHS_like"/>
    <property type="match status" value="1"/>
</dbReference>
<evidence type="ECO:0000313" key="9">
    <source>
        <dbReference type="Proteomes" id="UP000811246"/>
    </source>
</evidence>
<keyword evidence="2 4" id="KW-0012">Acyltransferase</keyword>
<feature type="transmembrane region" description="Helical" evidence="5">
    <location>
        <begin position="20"/>
        <end position="38"/>
    </location>
</feature>
<evidence type="ECO:0000256" key="1">
    <source>
        <dbReference type="ARBA" id="ARBA00005531"/>
    </source>
</evidence>
<evidence type="ECO:0000313" key="8">
    <source>
        <dbReference type="EMBL" id="KAG6724180.1"/>
    </source>
</evidence>
<dbReference type="InterPro" id="IPR013601">
    <property type="entry name" value="FAE1_typ3_polyketide_synth"/>
</dbReference>
<dbReference type="GO" id="GO:0016020">
    <property type="term" value="C:membrane"/>
    <property type="evidence" value="ECO:0007669"/>
    <property type="project" value="InterPro"/>
</dbReference>
<dbReference type="Pfam" id="PF08392">
    <property type="entry name" value="FAE1_CUT1_RppA"/>
    <property type="match status" value="1"/>
</dbReference>
<dbReference type="Pfam" id="PF08541">
    <property type="entry name" value="ACP_syn_III_C"/>
    <property type="match status" value="1"/>
</dbReference>
<keyword evidence="5" id="KW-0812">Transmembrane</keyword>
<protein>
    <recommendedName>
        <fullName evidence="4">3-ketoacyl-CoA synthase</fullName>
        <ecNumber evidence="4">2.3.1.-</ecNumber>
    </recommendedName>
</protein>
<proteinExistence type="inferred from homology"/>
<keyword evidence="5" id="KW-0472">Membrane</keyword>
<name>A0A922FP58_CARIL</name>
<comment type="caution">
    <text evidence="8">The sequence shown here is derived from an EMBL/GenBank/DDBJ whole genome shotgun (WGS) entry which is preliminary data.</text>
</comment>
<evidence type="ECO:0000259" key="6">
    <source>
        <dbReference type="Pfam" id="PF08392"/>
    </source>
</evidence>
<comment type="pathway">
    <text evidence="4">Lipid metabolism; fatty acid biosynthesis.</text>
</comment>
<dbReference type="GO" id="GO:0009922">
    <property type="term" value="F:fatty acid elongase activity"/>
    <property type="evidence" value="ECO:0007669"/>
    <property type="project" value="UniProtKB-EC"/>
</dbReference>
<evidence type="ECO:0000256" key="3">
    <source>
        <dbReference type="ARBA" id="ARBA00047375"/>
    </source>
</evidence>